<dbReference type="PROSITE" id="PS00383">
    <property type="entry name" value="TYR_PHOSPHATASE_1"/>
    <property type="match status" value="1"/>
</dbReference>
<dbReference type="Proteomes" id="UP000319663">
    <property type="component" value="Unassembled WGS sequence"/>
</dbReference>
<accession>A0A507QRI3</accession>
<dbReference type="InterPro" id="IPR000387">
    <property type="entry name" value="Tyr_Pase_dom"/>
</dbReference>
<dbReference type="Gene3D" id="3.90.190.10">
    <property type="entry name" value="Protein tyrosine phosphatase superfamily"/>
    <property type="match status" value="1"/>
</dbReference>
<evidence type="ECO:0000313" key="2">
    <source>
        <dbReference type="EMBL" id="TQB69597.1"/>
    </source>
</evidence>
<evidence type="ECO:0000259" key="1">
    <source>
        <dbReference type="PROSITE" id="PS50056"/>
    </source>
</evidence>
<keyword evidence="3" id="KW-1185">Reference proteome</keyword>
<dbReference type="PANTHER" id="PTHR31126:SF10">
    <property type="entry name" value="PROTEIN PHOSPHATASE, PUTATIVE (AFU_ORTHOLOGUE AFUA_6G06650)-RELATED"/>
    <property type="match status" value="1"/>
</dbReference>
<proteinExistence type="predicted"/>
<organism evidence="2 3">
    <name type="scientific">Monascus purpureus</name>
    <name type="common">Red mold</name>
    <name type="synonym">Monascus anka</name>
    <dbReference type="NCBI Taxonomy" id="5098"/>
    <lineage>
        <taxon>Eukaryota</taxon>
        <taxon>Fungi</taxon>
        <taxon>Dikarya</taxon>
        <taxon>Ascomycota</taxon>
        <taxon>Pezizomycotina</taxon>
        <taxon>Eurotiomycetes</taxon>
        <taxon>Eurotiomycetidae</taxon>
        <taxon>Eurotiales</taxon>
        <taxon>Aspergillaceae</taxon>
        <taxon>Monascus</taxon>
    </lineage>
</organism>
<reference evidence="2 3" key="1">
    <citation type="submission" date="2019-06" db="EMBL/GenBank/DDBJ databases">
        <title>Wine fermentation using esterase from Monascus purpureus.</title>
        <authorList>
            <person name="Geng C."/>
            <person name="Zhang Y."/>
        </authorList>
    </citation>
    <scope>NUCLEOTIDE SEQUENCE [LARGE SCALE GENOMIC DNA]</scope>
    <source>
        <strain evidence="2">HQ1</strain>
    </source>
</reference>
<dbReference type="STRING" id="5098.A0A507QRI3"/>
<comment type="caution">
    <text evidence="2">The sequence shown here is derived from an EMBL/GenBank/DDBJ whole genome shotgun (WGS) entry which is preliminary data.</text>
</comment>
<feature type="domain" description="Tyrosine specific protein phosphatases" evidence="1">
    <location>
        <begin position="222"/>
        <end position="273"/>
    </location>
</feature>
<dbReference type="Pfam" id="PF13350">
    <property type="entry name" value="Y_phosphatase3"/>
    <property type="match status" value="1"/>
</dbReference>
<dbReference type="PROSITE" id="PS50056">
    <property type="entry name" value="TYR_PHOSPHATASE_2"/>
    <property type="match status" value="1"/>
</dbReference>
<name>A0A507QRI3_MONPU</name>
<evidence type="ECO:0000313" key="3">
    <source>
        <dbReference type="Proteomes" id="UP000319663"/>
    </source>
</evidence>
<dbReference type="SUPFAM" id="SSF52799">
    <property type="entry name" value="(Phosphotyrosine protein) phosphatases II"/>
    <property type="match status" value="1"/>
</dbReference>
<protein>
    <recommendedName>
        <fullName evidence="1">Tyrosine specific protein phosphatases domain-containing protein</fullName>
    </recommendedName>
</protein>
<dbReference type="InterPro" id="IPR016130">
    <property type="entry name" value="Tyr_Pase_AS"/>
</dbReference>
<gene>
    <name evidence="2" type="ORF">MPDQ_001635</name>
</gene>
<dbReference type="PANTHER" id="PTHR31126">
    <property type="entry name" value="TYROSINE-PROTEIN PHOSPHATASE"/>
    <property type="match status" value="1"/>
</dbReference>
<sequence>MSNTSLGPVNQQFDFDNIINFRDVGKFVNRLCGSQILEEGVLFRSARMKLQKETDNAYQMSYILLVSLIFDLGNQLFISNCNAQVAVRNFKSDTKSAIPSTEHRMAAKKRMTEKSRIDVLKDAVDDVDPNVHLVQIPGARRFLISLIGKDFERALLWRLGWWDVIKAAAWSASGYRDSAAKLVVREAMQPRGLIGLSRDKLDHSGYEMKDTFDVLADCNNYPVVIHCTQGKDRTGLIVLLLLLLTGVVPEEAMSADYVKSEPELRVELQERLEEMHELGLSDDFAKCPAGYVADMKKYIDSKYGGVEAYLLSIGINLKKQETIRKKLIA</sequence>
<dbReference type="InterPro" id="IPR026893">
    <property type="entry name" value="Tyr/Ser_Pase_IphP-type"/>
</dbReference>
<dbReference type="EMBL" id="VIFY01000145">
    <property type="protein sequence ID" value="TQB69597.1"/>
    <property type="molecule type" value="Genomic_DNA"/>
</dbReference>
<dbReference type="InterPro" id="IPR029021">
    <property type="entry name" value="Prot-tyrosine_phosphatase-like"/>
</dbReference>
<dbReference type="GO" id="GO:0004721">
    <property type="term" value="F:phosphoprotein phosphatase activity"/>
    <property type="evidence" value="ECO:0007669"/>
    <property type="project" value="InterPro"/>
</dbReference>
<dbReference type="AlphaFoldDB" id="A0A507QRI3"/>